<evidence type="ECO:0000256" key="13">
    <source>
        <dbReference type="ARBA" id="ARBA00041537"/>
    </source>
</evidence>
<keyword evidence="7" id="KW-0276">Fatty acid metabolism</keyword>
<comment type="pathway">
    <text evidence="10">Amino-acid degradation; L-isoleucine degradation.</text>
</comment>
<dbReference type="OrthoDB" id="10262177at2759"/>
<evidence type="ECO:0000256" key="1">
    <source>
        <dbReference type="ARBA" id="ARBA00001974"/>
    </source>
</evidence>
<feature type="domain" description="Acyl-CoA dehydrogenase/oxidase N-terminal" evidence="25">
    <location>
        <begin position="546"/>
        <end position="654"/>
    </location>
</feature>
<dbReference type="Pfam" id="PF02771">
    <property type="entry name" value="Acyl-CoA_dh_N"/>
    <property type="match status" value="1"/>
</dbReference>
<evidence type="ECO:0000256" key="6">
    <source>
        <dbReference type="ARBA" id="ARBA00022827"/>
    </source>
</evidence>
<dbReference type="PROSITE" id="PS00072">
    <property type="entry name" value="ACYL_COA_DH_1"/>
    <property type="match status" value="1"/>
</dbReference>
<dbReference type="GO" id="GO:0003853">
    <property type="term" value="F:short-chain 2-methyl fatty acyl-CoA dehydrogenase activity"/>
    <property type="evidence" value="ECO:0007669"/>
    <property type="project" value="UniProtKB-EC"/>
</dbReference>
<dbReference type="SUPFAM" id="SSF47203">
    <property type="entry name" value="Acyl-CoA dehydrogenase C-terminal domain-like"/>
    <property type="match status" value="1"/>
</dbReference>
<dbReference type="Pfam" id="PF00441">
    <property type="entry name" value="Acyl-CoA_dh_1"/>
    <property type="match status" value="1"/>
</dbReference>
<dbReference type="EMBL" id="LWCA01000597">
    <property type="protein sequence ID" value="OAF67692.1"/>
    <property type="molecule type" value="Genomic_DNA"/>
</dbReference>
<evidence type="ECO:0000259" key="25">
    <source>
        <dbReference type="Pfam" id="PF02771"/>
    </source>
</evidence>
<accession>A0A177B1T5</accession>
<dbReference type="InterPro" id="IPR006091">
    <property type="entry name" value="Acyl-CoA_Oxase/DH_mid-dom"/>
</dbReference>
<dbReference type="InterPro" id="IPR036250">
    <property type="entry name" value="AcylCo_DH-like_C"/>
</dbReference>
<dbReference type="FunFam" id="2.40.110.10:FF:000001">
    <property type="entry name" value="Acyl-CoA dehydrogenase, mitochondrial"/>
    <property type="match status" value="1"/>
</dbReference>
<evidence type="ECO:0000259" key="24">
    <source>
        <dbReference type="Pfam" id="PF02770"/>
    </source>
</evidence>
<feature type="region of interest" description="Disordered" evidence="22">
    <location>
        <begin position="83"/>
        <end position="102"/>
    </location>
</feature>
<feature type="region of interest" description="Disordered" evidence="22">
    <location>
        <begin position="492"/>
        <end position="513"/>
    </location>
</feature>
<evidence type="ECO:0000256" key="19">
    <source>
        <dbReference type="ARBA" id="ARBA00049192"/>
    </source>
</evidence>
<dbReference type="InterPro" id="IPR037069">
    <property type="entry name" value="AcylCoA_DH/ox_N_sf"/>
</dbReference>
<name>A0A177B1T5_9BILA</name>
<evidence type="ECO:0000256" key="17">
    <source>
        <dbReference type="ARBA" id="ARBA00048592"/>
    </source>
</evidence>
<dbReference type="PANTHER" id="PTHR43884">
    <property type="entry name" value="ACYL-COA DEHYDROGENASE"/>
    <property type="match status" value="1"/>
</dbReference>
<evidence type="ECO:0000313" key="27">
    <source>
        <dbReference type="Proteomes" id="UP000078046"/>
    </source>
</evidence>
<dbReference type="InterPro" id="IPR046373">
    <property type="entry name" value="Acyl-CoA_Oxase/DH_mid-dom_sf"/>
</dbReference>
<dbReference type="InterPro" id="IPR009100">
    <property type="entry name" value="AcylCoA_DH/oxidase_NM_dom_sf"/>
</dbReference>
<dbReference type="PANTHER" id="PTHR43884:SF1">
    <property type="entry name" value="SHORT_BRANCHED CHAIN SPECIFIC ACYL-COA DEHYDROGENASE, MITOCHONDRIAL"/>
    <property type="match status" value="1"/>
</dbReference>
<evidence type="ECO:0000313" key="26">
    <source>
        <dbReference type="EMBL" id="OAF67692.1"/>
    </source>
</evidence>
<evidence type="ECO:0000256" key="20">
    <source>
        <dbReference type="ARBA" id="ARBA00049552"/>
    </source>
</evidence>
<dbReference type="Pfam" id="PF02770">
    <property type="entry name" value="Acyl-CoA_dh_M"/>
    <property type="match status" value="1"/>
</dbReference>
<evidence type="ECO:0000256" key="9">
    <source>
        <dbReference type="ARBA" id="ARBA00023098"/>
    </source>
</evidence>
<dbReference type="FunFam" id="1.20.140.10:FF:000004">
    <property type="entry name" value="Acyl-CoA dehydrogenase FadE25"/>
    <property type="match status" value="1"/>
</dbReference>
<evidence type="ECO:0000256" key="21">
    <source>
        <dbReference type="ARBA" id="ARBA00051903"/>
    </source>
</evidence>
<evidence type="ECO:0000256" key="18">
    <source>
        <dbReference type="ARBA" id="ARBA00049096"/>
    </source>
</evidence>
<evidence type="ECO:0000256" key="4">
    <source>
        <dbReference type="ARBA" id="ARBA00011881"/>
    </source>
</evidence>
<evidence type="ECO:0000256" key="8">
    <source>
        <dbReference type="ARBA" id="ARBA00023002"/>
    </source>
</evidence>
<feature type="domain" description="Acyl-CoA oxidase/dehydrogenase middle" evidence="24">
    <location>
        <begin position="660"/>
        <end position="755"/>
    </location>
</feature>
<feature type="compositionally biased region" description="Low complexity" evidence="22">
    <location>
        <begin position="83"/>
        <end position="93"/>
    </location>
</feature>
<keyword evidence="6" id="KW-0274">FAD</keyword>
<comment type="catalytic activity">
    <reaction evidence="16">
        <text>valproyl-CoA + oxidized [electron-transfer flavoprotein] + H(+) = (2E)-2-propylpent-2-enoyl-CoA + reduced [electron-transfer flavoprotein]</text>
        <dbReference type="Rhea" id="RHEA:65344"/>
        <dbReference type="Rhea" id="RHEA-COMP:10685"/>
        <dbReference type="Rhea" id="RHEA-COMP:10686"/>
        <dbReference type="ChEBI" id="CHEBI:15378"/>
        <dbReference type="ChEBI" id="CHEBI:57692"/>
        <dbReference type="ChEBI" id="CHEBI:58307"/>
        <dbReference type="ChEBI" id="CHEBI:156457"/>
        <dbReference type="ChEBI" id="CHEBI:156458"/>
    </reaction>
    <physiologicalReaction direction="left-to-right" evidence="16">
        <dbReference type="Rhea" id="RHEA:65345"/>
    </physiologicalReaction>
</comment>
<evidence type="ECO:0000256" key="16">
    <source>
        <dbReference type="ARBA" id="ARBA00048307"/>
    </source>
</evidence>
<dbReference type="FunFam" id="1.10.540.10:FF:000012">
    <property type="entry name" value="Acyl-CoA dehydrogenase short/branched chain"/>
    <property type="match status" value="1"/>
</dbReference>
<feature type="domain" description="Acyl-CoA dehydrogenase/oxidase C-terminal" evidence="23">
    <location>
        <begin position="767"/>
        <end position="913"/>
    </location>
</feature>
<keyword evidence="27" id="KW-1185">Reference proteome</keyword>
<comment type="catalytic activity">
    <reaction evidence="19">
        <text>hexanoyl-CoA + oxidized [electron-transfer flavoprotein] + H(+) = (2E)-hexenoyl-CoA + reduced [electron-transfer flavoprotein]</text>
        <dbReference type="Rhea" id="RHEA:43464"/>
        <dbReference type="Rhea" id="RHEA-COMP:10685"/>
        <dbReference type="Rhea" id="RHEA-COMP:10686"/>
        <dbReference type="ChEBI" id="CHEBI:15378"/>
        <dbReference type="ChEBI" id="CHEBI:57692"/>
        <dbReference type="ChEBI" id="CHEBI:58307"/>
        <dbReference type="ChEBI" id="CHEBI:62077"/>
        <dbReference type="ChEBI" id="CHEBI:62620"/>
    </reaction>
    <physiologicalReaction direction="left-to-right" evidence="19">
        <dbReference type="Rhea" id="RHEA:43465"/>
    </physiologicalReaction>
</comment>
<dbReference type="Gene3D" id="1.10.540.10">
    <property type="entry name" value="Acyl-CoA dehydrogenase/oxidase, N-terminal domain"/>
    <property type="match status" value="1"/>
</dbReference>
<dbReference type="PROSITE" id="PS00073">
    <property type="entry name" value="ACYL_COA_DH_2"/>
    <property type="match status" value="1"/>
</dbReference>
<evidence type="ECO:0000256" key="22">
    <source>
        <dbReference type="SAM" id="MobiDB-lite"/>
    </source>
</evidence>
<comment type="catalytic activity">
    <reaction evidence="18">
        <text>butanoyl-CoA + oxidized [electron-transfer flavoprotein] + H(+) = (2E)-butenoyl-CoA + reduced [electron-transfer flavoprotein]</text>
        <dbReference type="Rhea" id="RHEA:24004"/>
        <dbReference type="Rhea" id="RHEA-COMP:10685"/>
        <dbReference type="Rhea" id="RHEA-COMP:10686"/>
        <dbReference type="ChEBI" id="CHEBI:15378"/>
        <dbReference type="ChEBI" id="CHEBI:57332"/>
        <dbReference type="ChEBI" id="CHEBI:57371"/>
        <dbReference type="ChEBI" id="CHEBI:57692"/>
        <dbReference type="ChEBI" id="CHEBI:58307"/>
    </reaction>
    <physiologicalReaction direction="left-to-right" evidence="18">
        <dbReference type="Rhea" id="RHEA:24005"/>
    </physiologicalReaction>
</comment>
<comment type="catalytic activity">
    <reaction evidence="20">
        <text>(2S)-2-methylbutanoyl-CoA + oxidized [electron-transfer flavoprotein] + H(+) = (2E)-2-methylbut-2-enoyl-CoA + reduced [electron-transfer flavoprotein]</text>
        <dbReference type="Rhea" id="RHEA:48256"/>
        <dbReference type="Rhea" id="RHEA-COMP:10685"/>
        <dbReference type="Rhea" id="RHEA-COMP:10686"/>
        <dbReference type="ChEBI" id="CHEBI:15378"/>
        <dbReference type="ChEBI" id="CHEBI:57337"/>
        <dbReference type="ChEBI" id="CHEBI:57692"/>
        <dbReference type="ChEBI" id="CHEBI:58307"/>
        <dbReference type="ChEBI" id="CHEBI:88166"/>
    </reaction>
    <physiologicalReaction direction="left-to-right" evidence="20">
        <dbReference type="Rhea" id="RHEA:48257"/>
    </physiologicalReaction>
</comment>
<protein>
    <recommendedName>
        <fullName evidence="12">Short/branched chain specific acyl-CoA dehydrogenase, mitochondrial</fullName>
        <ecNumber evidence="11">1.3.8.5</ecNumber>
    </recommendedName>
    <alternativeName>
        <fullName evidence="14">2-methyl branched chain acyl-CoA dehydrogenase</fullName>
    </alternativeName>
    <alternativeName>
        <fullName evidence="13">2-methylbutyryl-coenzyme A dehydrogenase</fullName>
    </alternativeName>
</protein>
<dbReference type="GO" id="GO:0006631">
    <property type="term" value="P:fatty acid metabolic process"/>
    <property type="evidence" value="ECO:0007669"/>
    <property type="project" value="UniProtKB-KW"/>
</dbReference>
<reference evidence="26 27" key="1">
    <citation type="submission" date="2016-04" db="EMBL/GenBank/DDBJ databases">
        <title>The genome of Intoshia linei affirms orthonectids as highly simplified spiralians.</title>
        <authorList>
            <person name="Mikhailov K.V."/>
            <person name="Slusarev G.S."/>
            <person name="Nikitin M.A."/>
            <person name="Logacheva M.D."/>
            <person name="Penin A."/>
            <person name="Aleoshin V."/>
            <person name="Panchin Y.V."/>
        </authorList>
    </citation>
    <scope>NUCLEOTIDE SEQUENCE [LARGE SCALE GENOMIC DNA]</scope>
    <source>
        <strain evidence="26">Intl2013</strain>
        <tissue evidence="26">Whole animal</tissue>
    </source>
</reference>
<comment type="catalytic activity">
    <reaction evidence="17">
        <text>(2R)-2-methylbutanoyl-CoA + oxidized [electron-transfer flavoprotein] + H(+) = ethylacryloyl-CoA + reduced [electron-transfer flavoprotein]</text>
        <dbReference type="Rhea" id="RHEA:65296"/>
        <dbReference type="Rhea" id="RHEA-COMP:10685"/>
        <dbReference type="Rhea" id="RHEA-COMP:10686"/>
        <dbReference type="ChEBI" id="CHEBI:15378"/>
        <dbReference type="ChEBI" id="CHEBI:57692"/>
        <dbReference type="ChEBI" id="CHEBI:58307"/>
        <dbReference type="ChEBI" id="CHEBI:156439"/>
        <dbReference type="ChEBI" id="CHEBI:156440"/>
    </reaction>
    <physiologicalReaction direction="left-to-right" evidence="17">
        <dbReference type="Rhea" id="RHEA:65297"/>
    </physiologicalReaction>
</comment>
<evidence type="ECO:0000256" key="10">
    <source>
        <dbReference type="ARBA" id="ARBA00037895"/>
    </source>
</evidence>
<sequence length="915" mass="104068">MQFFYRVYKYMPNIISMEIAVLAMYYYSPEYKNDMLEWYESSFKKKFDFKVHGYETFEKFISYLDTLKSRYACKVDTISTTSKSEENNSNINSGDQQTDKKSTANVSDCELLSNDDECDINNEMNTLDDFIFKDECKKQNDLSKNNVTSDLPELIKDAKTQPNSINALIKVDQNSSNNESPIKELISCNSPENSNEIVHNEKSEFKHSESILACEEKEKSKILLYAPINSDIYLNKEKDVNSSSNYECANLVNEYESDDDDFIDTNKTIEDDLGIKYDVSSFIDEKTPENDNEISLTNGHCENSINLDEKSIKNECDNTADKNIDNDYMLNNWMDENDLIMNELVVHDNVNDNKNISKKLESTEKKDESNSGVIGWADESDESIIDPKETTTDSQLWIDEDLEDVNDSLIHKKNEGYDNYNKNYSFDFDNVHNDKPQKHHDESWNNNYQTDNYSYKKKLQNKYDENNTYGLENNSYKSKTYGFNNAETSYINKHNGYNPKENQNTDKLYTSDDVPTADDTAKRVAAKLIKSHVSRFYSCMDFSFSPQELEIRENVKKFAINVIKPKVPTMEKNKKMELSIIKKLFEQGFMGIEVSEEYGGSNMSFTASIIIIEELARVDPCTSLLVDIQNTLSNRLIDKYASKKQKDKYLKAAVQSDIISFCLSEESSGSDAFSLKTIAKPSKNGFVINGSKLWISNSKEAGYFLVLANANPEKGYKGISTFIIDSDTPGVYVGKPEDKLGLIASSTCPVVFENVELLKENLIGKLGEGYKHAITTLEVGRIGIGAQMVGAANSALDHTLEYLKERKQFNTAIWDFQAVRHDMAIMYTDLEAARIMVYTCARALENNQNISKLSAMAKLTASETANRITSKCIDLMGGVGFTKDYPVEKFYRDCKVGTIYEGTSNIMLNTIAKLL</sequence>
<comment type="similarity">
    <text evidence="3">Belongs to the acyl-CoA dehydrogenase family.</text>
</comment>
<dbReference type="EC" id="1.3.8.5" evidence="11"/>
<dbReference type="SUPFAM" id="SSF56645">
    <property type="entry name" value="Acyl-CoA dehydrogenase NM domain-like"/>
    <property type="match status" value="1"/>
</dbReference>
<evidence type="ECO:0000256" key="7">
    <source>
        <dbReference type="ARBA" id="ARBA00022832"/>
    </source>
</evidence>
<evidence type="ECO:0000256" key="14">
    <source>
        <dbReference type="ARBA" id="ARBA00042821"/>
    </source>
</evidence>
<dbReference type="Gene3D" id="1.20.140.10">
    <property type="entry name" value="Butyryl-CoA Dehydrogenase, subunit A, domain 3"/>
    <property type="match status" value="1"/>
</dbReference>
<comment type="catalytic activity">
    <reaction evidence="15">
        <text>2-methylbutanoyl-CoA + oxidized [electron-transfer flavoprotein] + H(+) = (2E)-2-methylbut-2-enoyl-CoA + reduced [electron-transfer flavoprotein]</text>
        <dbReference type="Rhea" id="RHEA:43780"/>
        <dbReference type="Rhea" id="RHEA-COMP:10685"/>
        <dbReference type="Rhea" id="RHEA-COMP:10686"/>
        <dbReference type="ChEBI" id="CHEBI:15378"/>
        <dbReference type="ChEBI" id="CHEBI:57336"/>
        <dbReference type="ChEBI" id="CHEBI:57337"/>
        <dbReference type="ChEBI" id="CHEBI:57692"/>
        <dbReference type="ChEBI" id="CHEBI:58307"/>
        <dbReference type="EC" id="1.3.8.5"/>
    </reaction>
    <physiologicalReaction direction="left-to-right" evidence="15">
        <dbReference type="Rhea" id="RHEA:43781"/>
    </physiologicalReaction>
</comment>
<keyword evidence="9" id="KW-0443">Lipid metabolism</keyword>
<dbReference type="GO" id="GO:0050660">
    <property type="term" value="F:flavin adenine dinucleotide binding"/>
    <property type="evidence" value="ECO:0007669"/>
    <property type="project" value="InterPro"/>
</dbReference>
<proteinExistence type="inferred from homology"/>
<organism evidence="26 27">
    <name type="scientific">Intoshia linei</name>
    <dbReference type="NCBI Taxonomy" id="1819745"/>
    <lineage>
        <taxon>Eukaryota</taxon>
        <taxon>Metazoa</taxon>
        <taxon>Spiralia</taxon>
        <taxon>Lophotrochozoa</taxon>
        <taxon>Mesozoa</taxon>
        <taxon>Orthonectida</taxon>
        <taxon>Rhopaluridae</taxon>
        <taxon>Intoshia</taxon>
    </lineage>
</organism>
<dbReference type="InterPro" id="IPR006089">
    <property type="entry name" value="Acyl-CoA_DH_CS"/>
</dbReference>
<keyword evidence="8" id="KW-0560">Oxidoreductase</keyword>
<evidence type="ECO:0000259" key="23">
    <source>
        <dbReference type="Pfam" id="PF00441"/>
    </source>
</evidence>
<evidence type="ECO:0000256" key="12">
    <source>
        <dbReference type="ARBA" id="ARBA00039850"/>
    </source>
</evidence>
<dbReference type="Gene3D" id="2.40.110.10">
    <property type="entry name" value="Butyryl-CoA Dehydrogenase, subunit A, domain 2"/>
    <property type="match status" value="1"/>
</dbReference>
<dbReference type="GO" id="GO:0005739">
    <property type="term" value="C:mitochondrion"/>
    <property type="evidence" value="ECO:0007669"/>
    <property type="project" value="TreeGrafter"/>
</dbReference>
<dbReference type="InterPro" id="IPR013786">
    <property type="entry name" value="AcylCoA_DH/ox_N"/>
</dbReference>
<comment type="cofactor">
    <cofactor evidence="1">
        <name>FAD</name>
        <dbReference type="ChEBI" id="CHEBI:57692"/>
    </cofactor>
</comment>
<evidence type="ECO:0000256" key="15">
    <source>
        <dbReference type="ARBA" id="ARBA00048235"/>
    </source>
</evidence>
<evidence type="ECO:0000256" key="2">
    <source>
        <dbReference type="ARBA" id="ARBA00005198"/>
    </source>
</evidence>
<evidence type="ECO:0000256" key="5">
    <source>
        <dbReference type="ARBA" id="ARBA00022630"/>
    </source>
</evidence>
<gene>
    <name evidence="26" type="ORF">A3Q56_04580</name>
</gene>
<dbReference type="AlphaFoldDB" id="A0A177B1T5"/>
<dbReference type="Proteomes" id="UP000078046">
    <property type="component" value="Unassembled WGS sequence"/>
</dbReference>
<evidence type="ECO:0000256" key="11">
    <source>
        <dbReference type="ARBA" id="ARBA00039036"/>
    </source>
</evidence>
<comment type="pathway">
    <text evidence="2">Lipid metabolism; mitochondrial fatty acid beta-oxidation.</text>
</comment>
<comment type="catalytic activity">
    <reaction evidence="21">
        <text>2-methylpropanoyl-CoA + oxidized [electron-transfer flavoprotein] + H(+) = 2-methylpropenoyl-CoA + reduced [electron-transfer flavoprotein]</text>
        <dbReference type="Rhea" id="RHEA:44180"/>
        <dbReference type="Rhea" id="RHEA-COMP:10685"/>
        <dbReference type="Rhea" id="RHEA-COMP:10686"/>
        <dbReference type="ChEBI" id="CHEBI:15378"/>
        <dbReference type="ChEBI" id="CHEBI:57338"/>
        <dbReference type="ChEBI" id="CHEBI:57692"/>
        <dbReference type="ChEBI" id="CHEBI:58307"/>
        <dbReference type="ChEBI" id="CHEBI:62500"/>
    </reaction>
    <physiologicalReaction direction="left-to-right" evidence="21">
        <dbReference type="Rhea" id="RHEA:44181"/>
    </physiologicalReaction>
</comment>
<comment type="subunit">
    <text evidence="4">Homotetramer.</text>
</comment>
<evidence type="ECO:0000256" key="3">
    <source>
        <dbReference type="ARBA" id="ARBA00009347"/>
    </source>
</evidence>
<comment type="caution">
    <text evidence="26">The sequence shown here is derived from an EMBL/GenBank/DDBJ whole genome shotgun (WGS) entry which is preliminary data.</text>
</comment>
<dbReference type="InterPro" id="IPR009075">
    <property type="entry name" value="AcylCo_DH/oxidase_C"/>
</dbReference>
<keyword evidence="5" id="KW-0285">Flavoprotein</keyword>